<dbReference type="AlphaFoldDB" id="A0A5A7P135"/>
<reference evidence="2" key="1">
    <citation type="journal article" date="2019" name="Curr. Biol.">
        <title>Genome Sequence of Striga asiatica Provides Insight into the Evolution of Plant Parasitism.</title>
        <authorList>
            <person name="Yoshida S."/>
            <person name="Kim S."/>
            <person name="Wafula E.K."/>
            <person name="Tanskanen J."/>
            <person name="Kim Y.M."/>
            <person name="Honaas L."/>
            <person name="Yang Z."/>
            <person name="Spallek T."/>
            <person name="Conn C.E."/>
            <person name="Ichihashi Y."/>
            <person name="Cheong K."/>
            <person name="Cui S."/>
            <person name="Der J.P."/>
            <person name="Gundlach H."/>
            <person name="Jiao Y."/>
            <person name="Hori C."/>
            <person name="Ishida J.K."/>
            <person name="Kasahara H."/>
            <person name="Kiba T."/>
            <person name="Kim M.S."/>
            <person name="Koo N."/>
            <person name="Laohavisit A."/>
            <person name="Lee Y.H."/>
            <person name="Lumba S."/>
            <person name="McCourt P."/>
            <person name="Mortimer J.C."/>
            <person name="Mutuku J.M."/>
            <person name="Nomura T."/>
            <person name="Sasaki-Sekimoto Y."/>
            <person name="Seto Y."/>
            <person name="Wang Y."/>
            <person name="Wakatake T."/>
            <person name="Sakakibara H."/>
            <person name="Demura T."/>
            <person name="Yamaguchi S."/>
            <person name="Yoneyama K."/>
            <person name="Manabe R.I."/>
            <person name="Nelson D.C."/>
            <person name="Schulman A.H."/>
            <person name="Timko M.P."/>
            <person name="dePamphilis C.W."/>
            <person name="Choi D."/>
            <person name="Shirasu K."/>
        </authorList>
    </citation>
    <scope>NUCLEOTIDE SEQUENCE [LARGE SCALE GENOMIC DNA]</scope>
    <source>
        <strain evidence="2">cv. UVA1</strain>
    </source>
</reference>
<evidence type="ECO:0000313" key="2">
    <source>
        <dbReference type="Proteomes" id="UP000325081"/>
    </source>
</evidence>
<dbReference type="Proteomes" id="UP000325081">
    <property type="component" value="Unassembled WGS sequence"/>
</dbReference>
<dbReference type="EMBL" id="BKCP01001113">
    <property type="protein sequence ID" value="GER26505.1"/>
    <property type="molecule type" value="Genomic_DNA"/>
</dbReference>
<name>A0A5A7P135_STRAF</name>
<proteinExistence type="predicted"/>
<organism evidence="1 2">
    <name type="scientific">Striga asiatica</name>
    <name type="common">Asiatic witchweed</name>
    <name type="synonym">Buchnera asiatica</name>
    <dbReference type="NCBI Taxonomy" id="4170"/>
    <lineage>
        <taxon>Eukaryota</taxon>
        <taxon>Viridiplantae</taxon>
        <taxon>Streptophyta</taxon>
        <taxon>Embryophyta</taxon>
        <taxon>Tracheophyta</taxon>
        <taxon>Spermatophyta</taxon>
        <taxon>Magnoliopsida</taxon>
        <taxon>eudicotyledons</taxon>
        <taxon>Gunneridae</taxon>
        <taxon>Pentapetalae</taxon>
        <taxon>asterids</taxon>
        <taxon>lamiids</taxon>
        <taxon>Lamiales</taxon>
        <taxon>Orobanchaceae</taxon>
        <taxon>Buchnereae</taxon>
        <taxon>Striga</taxon>
    </lineage>
</organism>
<comment type="caution">
    <text evidence="1">The sequence shown here is derived from an EMBL/GenBank/DDBJ whole genome shotgun (WGS) entry which is preliminary data.</text>
</comment>
<evidence type="ECO:0000313" key="1">
    <source>
        <dbReference type="EMBL" id="GER26505.1"/>
    </source>
</evidence>
<gene>
    <name evidence="1" type="ORF">STAS_02168</name>
</gene>
<sequence length="100" mass="11487">MRCLSLISMKLRQRMSPDFKRRVDLLSPSHVFEVLQVLSILEFDNISRIMESRTKTSMDLGWIGISRGSGGFRQGGEGKYLFQKALQETYIVAKTLIMSR</sequence>
<protein>
    <submittedName>
        <fullName evidence="1">Anaphase-promoting complex subunit CDC26</fullName>
    </submittedName>
</protein>
<accession>A0A5A7P135</accession>
<keyword evidence="2" id="KW-1185">Reference proteome</keyword>